<dbReference type="PANTHER" id="PTHR46018">
    <property type="entry name" value="ZINC PHOSPHODIESTERASE ELAC PROTEIN 1"/>
    <property type="match status" value="1"/>
</dbReference>
<accession>A0A5C3N2V2</accession>
<keyword evidence="3" id="KW-1185">Reference proteome</keyword>
<dbReference type="GO" id="GO:0042781">
    <property type="term" value="F:3'-tRNA processing endoribonuclease activity"/>
    <property type="evidence" value="ECO:0007669"/>
    <property type="project" value="TreeGrafter"/>
</dbReference>
<dbReference type="Gene3D" id="3.60.15.10">
    <property type="entry name" value="Ribonuclease Z/Hydroxyacylglutathione hydrolase-like"/>
    <property type="match status" value="1"/>
</dbReference>
<dbReference type="PANTHER" id="PTHR46018:SF2">
    <property type="entry name" value="ZINC PHOSPHODIESTERASE ELAC PROTEIN 1"/>
    <property type="match status" value="1"/>
</dbReference>
<dbReference type="GO" id="GO:0005634">
    <property type="term" value="C:nucleus"/>
    <property type="evidence" value="ECO:0007669"/>
    <property type="project" value="TreeGrafter"/>
</dbReference>
<dbReference type="Pfam" id="PF23023">
    <property type="entry name" value="Anti-Pycsar_Apyc1"/>
    <property type="match status" value="1"/>
</dbReference>
<dbReference type="STRING" id="5364.A0A5C3N2V2"/>
<dbReference type="EMBL" id="ML213521">
    <property type="protein sequence ID" value="TFK48091.1"/>
    <property type="molecule type" value="Genomic_DNA"/>
</dbReference>
<dbReference type="OrthoDB" id="527344at2759"/>
<proteinExistence type="predicted"/>
<dbReference type="SUPFAM" id="SSF56281">
    <property type="entry name" value="Metallo-hydrolase/oxidoreductase"/>
    <property type="match status" value="1"/>
</dbReference>
<feature type="region of interest" description="Disordered" evidence="1">
    <location>
        <begin position="309"/>
        <end position="329"/>
    </location>
</feature>
<evidence type="ECO:0000256" key="1">
    <source>
        <dbReference type="SAM" id="MobiDB-lite"/>
    </source>
</evidence>
<dbReference type="Proteomes" id="UP000305948">
    <property type="component" value="Unassembled WGS sequence"/>
</dbReference>
<name>A0A5C3N2V2_9AGAM</name>
<gene>
    <name evidence="2" type="ORF">OE88DRAFT_602372</name>
</gene>
<dbReference type="InterPro" id="IPR036866">
    <property type="entry name" value="RibonucZ/Hydroxyglut_hydro"/>
</dbReference>
<protein>
    <submittedName>
        <fullName evidence="2">Metallo-hydrolase/oxidoreductase</fullName>
    </submittedName>
</protein>
<keyword evidence="2" id="KW-0378">Hydrolase</keyword>
<evidence type="ECO:0000313" key="2">
    <source>
        <dbReference type="EMBL" id="TFK48091.1"/>
    </source>
</evidence>
<dbReference type="AlphaFoldDB" id="A0A5C3N2V2"/>
<organism evidence="2 3">
    <name type="scientific">Heliocybe sulcata</name>
    <dbReference type="NCBI Taxonomy" id="5364"/>
    <lineage>
        <taxon>Eukaryota</taxon>
        <taxon>Fungi</taxon>
        <taxon>Dikarya</taxon>
        <taxon>Basidiomycota</taxon>
        <taxon>Agaricomycotina</taxon>
        <taxon>Agaricomycetes</taxon>
        <taxon>Gloeophyllales</taxon>
        <taxon>Gloeophyllaceae</taxon>
        <taxon>Heliocybe</taxon>
    </lineage>
</organism>
<reference evidence="2 3" key="1">
    <citation type="journal article" date="2019" name="Nat. Ecol. Evol.">
        <title>Megaphylogeny resolves global patterns of mushroom evolution.</title>
        <authorList>
            <person name="Varga T."/>
            <person name="Krizsan K."/>
            <person name="Foldi C."/>
            <person name="Dima B."/>
            <person name="Sanchez-Garcia M."/>
            <person name="Sanchez-Ramirez S."/>
            <person name="Szollosi G.J."/>
            <person name="Szarkandi J.G."/>
            <person name="Papp V."/>
            <person name="Albert L."/>
            <person name="Andreopoulos W."/>
            <person name="Angelini C."/>
            <person name="Antonin V."/>
            <person name="Barry K.W."/>
            <person name="Bougher N.L."/>
            <person name="Buchanan P."/>
            <person name="Buyck B."/>
            <person name="Bense V."/>
            <person name="Catcheside P."/>
            <person name="Chovatia M."/>
            <person name="Cooper J."/>
            <person name="Damon W."/>
            <person name="Desjardin D."/>
            <person name="Finy P."/>
            <person name="Geml J."/>
            <person name="Haridas S."/>
            <person name="Hughes K."/>
            <person name="Justo A."/>
            <person name="Karasinski D."/>
            <person name="Kautmanova I."/>
            <person name="Kiss B."/>
            <person name="Kocsube S."/>
            <person name="Kotiranta H."/>
            <person name="LaButti K.M."/>
            <person name="Lechner B.E."/>
            <person name="Liimatainen K."/>
            <person name="Lipzen A."/>
            <person name="Lukacs Z."/>
            <person name="Mihaltcheva S."/>
            <person name="Morgado L.N."/>
            <person name="Niskanen T."/>
            <person name="Noordeloos M.E."/>
            <person name="Ohm R.A."/>
            <person name="Ortiz-Santana B."/>
            <person name="Ovrebo C."/>
            <person name="Racz N."/>
            <person name="Riley R."/>
            <person name="Savchenko A."/>
            <person name="Shiryaev A."/>
            <person name="Soop K."/>
            <person name="Spirin V."/>
            <person name="Szebenyi C."/>
            <person name="Tomsovsky M."/>
            <person name="Tulloss R.E."/>
            <person name="Uehling J."/>
            <person name="Grigoriev I.V."/>
            <person name="Vagvolgyi C."/>
            <person name="Papp T."/>
            <person name="Martin F.M."/>
            <person name="Miettinen O."/>
            <person name="Hibbett D.S."/>
            <person name="Nagy L.G."/>
        </authorList>
    </citation>
    <scope>NUCLEOTIDE SEQUENCE [LARGE SCALE GENOMIC DNA]</scope>
    <source>
        <strain evidence="2 3">OMC1185</strain>
    </source>
</reference>
<evidence type="ECO:0000313" key="3">
    <source>
        <dbReference type="Proteomes" id="UP000305948"/>
    </source>
</evidence>
<sequence length="420" mass="46125">MAARSWTMTFLGTSSGGGPTARRQCTSTALTFGITATWLVDCAEGTTSQLRKTRLPSIRPKDVRRIFITHMHQDHVMGIIPLMRHVSRSAARAKPTAPYLHLYGPKGLREFVRMNLQITYTDLKMQYAVHELLTPSDFPTSCHPGALHPNEADGEDIVCDDKDSHRWLDFMNNGHIRVDAAMIQHRVPCLGYVFTERSRVGRPGAEATEGNSDSFEEIMWTDNPSMMEDRPGRKVVVLGDTSDPSNIVPLASDADVLVHEATIAHIPNHILRSTVLKKKNLGPEGELNMDNVLTEASDDAVEPSVLQAARTESDGEADEAADASKAEDDANKKAADFAHSLGHSTPQMAGAFAQRIGAKQLYLNHLGTPFDTPYSPHYAKYRGPGILEVERQATEAWKGTVDEKAVKAVAAHDGLVWNVD</sequence>